<dbReference type="Proteomes" id="UP000622552">
    <property type="component" value="Unassembled WGS sequence"/>
</dbReference>
<protein>
    <submittedName>
        <fullName evidence="1">Uncharacterized protein</fullName>
    </submittedName>
</protein>
<name>A0A8J7KHE0_9ACTN</name>
<dbReference type="RefSeq" id="WP_233472444.1">
    <property type="nucleotide sequence ID" value="NZ_BONS01000002.1"/>
</dbReference>
<dbReference type="AlphaFoldDB" id="A0A8J7KHE0"/>
<keyword evidence="2" id="KW-1185">Reference proteome</keyword>
<proteinExistence type="predicted"/>
<accession>A0A8J7KHE0</accession>
<organism evidence="1 2">
    <name type="scientific">Longispora fulva</name>
    <dbReference type="NCBI Taxonomy" id="619741"/>
    <lineage>
        <taxon>Bacteria</taxon>
        <taxon>Bacillati</taxon>
        <taxon>Actinomycetota</taxon>
        <taxon>Actinomycetes</taxon>
        <taxon>Micromonosporales</taxon>
        <taxon>Micromonosporaceae</taxon>
        <taxon>Longispora</taxon>
    </lineage>
</organism>
<dbReference type="InterPro" id="IPR058595">
    <property type="entry name" value="Avidin-like"/>
</dbReference>
<sequence length="105" mass="11119">MYDNRRFRPVDAVPGSSVGHYHQDGDLVWAEFSGTAVRAGRVVATCGPDGVLDAAYCYVTAAGDTVSGTFVGTPTLLDDGRIRLTEAWSRTDGSSGVSEIEEFGT</sequence>
<dbReference type="EMBL" id="JADOUF010000001">
    <property type="protein sequence ID" value="MBG6135589.1"/>
    <property type="molecule type" value="Genomic_DNA"/>
</dbReference>
<gene>
    <name evidence="1" type="ORF">IW245_001783</name>
</gene>
<dbReference type="Pfam" id="PF26421">
    <property type="entry name" value="Avidin_like"/>
    <property type="match status" value="1"/>
</dbReference>
<evidence type="ECO:0000313" key="2">
    <source>
        <dbReference type="Proteomes" id="UP000622552"/>
    </source>
</evidence>
<comment type="caution">
    <text evidence="1">The sequence shown here is derived from an EMBL/GenBank/DDBJ whole genome shotgun (WGS) entry which is preliminary data.</text>
</comment>
<reference evidence="1" key="1">
    <citation type="submission" date="2020-11" db="EMBL/GenBank/DDBJ databases">
        <title>Sequencing the genomes of 1000 actinobacteria strains.</title>
        <authorList>
            <person name="Klenk H.-P."/>
        </authorList>
    </citation>
    <scope>NUCLEOTIDE SEQUENCE</scope>
    <source>
        <strain evidence="1">DSM 45356</strain>
    </source>
</reference>
<evidence type="ECO:0000313" key="1">
    <source>
        <dbReference type="EMBL" id="MBG6135589.1"/>
    </source>
</evidence>